<keyword evidence="1" id="KW-0472">Membrane</keyword>
<dbReference type="RefSeq" id="WP_069589456.1">
    <property type="nucleotide sequence ID" value="NZ_CP017019.1"/>
</dbReference>
<accession>A0AAC9MUM0</accession>
<protein>
    <submittedName>
        <fullName evidence="2">Uncharacterized protein</fullName>
    </submittedName>
</protein>
<name>A0AAC9MUM0_NEOTH</name>
<evidence type="ECO:0000313" key="4">
    <source>
        <dbReference type="Proteomes" id="UP000094598"/>
    </source>
</evidence>
<keyword evidence="1" id="KW-1133">Transmembrane helix</keyword>
<reference evidence="3 5" key="2">
    <citation type="submission" date="2019-05" db="EMBL/GenBank/DDBJ databases">
        <title>Genome sequence of Moorella thermoacetica ATCC 33924.</title>
        <authorList>
            <person name="Poehlein A."/>
            <person name="Bengelsdorf F.R."/>
            <person name="Duerre P."/>
            <person name="Daniel R."/>
        </authorList>
    </citation>
    <scope>NUCLEOTIDE SEQUENCE [LARGE SCALE GENOMIC DNA]</scope>
    <source>
        <strain evidence="3 5">ATCC 33924</strain>
    </source>
</reference>
<evidence type="ECO:0000313" key="3">
    <source>
        <dbReference type="EMBL" id="TYL14284.1"/>
    </source>
</evidence>
<reference evidence="2 4" key="1">
    <citation type="submission" date="2016-08" db="EMBL/GenBank/DDBJ databases">
        <title>Moorella thermoacetica DSM 103132.</title>
        <authorList>
            <person name="Jendresen C.B."/>
            <person name="Redl S.M."/>
            <person name="Jensen T.O."/>
            <person name="Nielsen A.T."/>
        </authorList>
    </citation>
    <scope>NUCLEOTIDE SEQUENCE [LARGE SCALE GENOMIC DNA]</scope>
    <source>
        <strain evidence="2 4">DSM 103132</strain>
    </source>
</reference>
<feature type="transmembrane region" description="Helical" evidence="1">
    <location>
        <begin position="25"/>
        <end position="50"/>
    </location>
</feature>
<organism evidence="2 4">
    <name type="scientific">Neomoorella thermoacetica</name>
    <name type="common">Clostridium thermoaceticum</name>
    <dbReference type="NCBI Taxonomy" id="1525"/>
    <lineage>
        <taxon>Bacteria</taxon>
        <taxon>Bacillati</taxon>
        <taxon>Bacillota</taxon>
        <taxon>Clostridia</taxon>
        <taxon>Neomoorellales</taxon>
        <taxon>Neomoorellaceae</taxon>
        <taxon>Neomoorella</taxon>
    </lineage>
</organism>
<dbReference type="Proteomes" id="UP000094598">
    <property type="component" value="Chromosome"/>
</dbReference>
<proteinExistence type="predicted"/>
<dbReference type="EMBL" id="CP017019">
    <property type="protein sequence ID" value="AOQ23880.1"/>
    <property type="molecule type" value="Genomic_DNA"/>
</dbReference>
<evidence type="ECO:0000256" key="1">
    <source>
        <dbReference type="SAM" id="Phobius"/>
    </source>
</evidence>
<dbReference type="EMBL" id="VCDX01000002">
    <property type="protein sequence ID" value="TYL14284.1"/>
    <property type="molecule type" value="Genomic_DNA"/>
</dbReference>
<keyword evidence="1" id="KW-0812">Transmembrane</keyword>
<dbReference type="AlphaFoldDB" id="A0AAC9MUM0"/>
<gene>
    <name evidence="2" type="ORF">Maut_01437</name>
    <name evidence="3" type="ORF">MTAT_05150</name>
</gene>
<evidence type="ECO:0000313" key="2">
    <source>
        <dbReference type="EMBL" id="AOQ23880.1"/>
    </source>
</evidence>
<keyword evidence="5" id="KW-1185">Reference proteome</keyword>
<feature type="transmembrane region" description="Helical" evidence="1">
    <location>
        <begin position="62"/>
        <end position="83"/>
    </location>
</feature>
<sequence length="92" mass="10077">MDDPRRIISAPEKERKKIQPATAEAVRMVTLCSLLVLKIFILSLSAYMTYKNVQVALGLTAGIGWLGLVFCIMAAATSFYLGIRCLLLIGSK</sequence>
<evidence type="ECO:0000313" key="5">
    <source>
        <dbReference type="Proteomes" id="UP000322283"/>
    </source>
</evidence>
<dbReference type="Proteomes" id="UP000322283">
    <property type="component" value="Unassembled WGS sequence"/>
</dbReference>